<protein>
    <submittedName>
        <fullName evidence="2">MaoC/PaaZ C-terminal domain-containing protein</fullName>
    </submittedName>
</protein>
<gene>
    <name evidence="2" type="ORF">ACFO8Q_23560</name>
</gene>
<proteinExistence type="predicted"/>
<sequence length="142" mass="15808">MFNRTFEEYEVGEQWVSRGRTLTESDIVNFAGVSGDFYVLHTDAEYAKGTPFGQRIAHGMLVLSISTGLMDFFPGKVLAFYGIDQLRFTAPTFIGDTVHVEMELLEKHERRSGGLLVVKHEVKKQTGEPVIVGTLKILVGAN</sequence>
<dbReference type="SUPFAM" id="SSF54637">
    <property type="entry name" value="Thioesterase/thiol ester dehydrase-isomerase"/>
    <property type="match status" value="1"/>
</dbReference>
<dbReference type="PANTHER" id="PTHR43664">
    <property type="entry name" value="MONOAMINE OXIDASE-RELATED"/>
    <property type="match status" value="1"/>
</dbReference>
<organism evidence="2 3">
    <name type="scientific">Effusibacillus consociatus</name>
    <dbReference type="NCBI Taxonomy" id="1117041"/>
    <lineage>
        <taxon>Bacteria</taxon>
        <taxon>Bacillati</taxon>
        <taxon>Bacillota</taxon>
        <taxon>Bacilli</taxon>
        <taxon>Bacillales</taxon>
        <taxon>Alicyclobacillaceae</taxon>
        <taxon>Effusibacillus</taxon>
    </lineage>
</organism>
<dbReference type="PANTHER" id="PTHR43664:SF1">
    <property type="entry name" value="BETA-METHYLMALYL-COA DEHYDRATASE"/>
    <property type="match status" value="1"/>
</dbReference>
<dbReference type="InterPro" id="IPR029069">
    <property type="entry name" value="HotDog_dom_sf"/>
</dbReference>
<accession>A0ABV9Q8V0</accession>
<dbReference type="InterPro" id="IPR002539">
    <property type="entry name" value="MaoC-like_dom"/>
</dbReference>
<comment type="caution">
    <text evidence="2">The sequence shown here is derived from an EMBL/GenBank/DDBJ whole genome shotgun (WGS) entry which is preliminary data.</text>
</comment>
<dbReference type="Pfam" id="PF01575">
    <property type="entry name" value="MaoC_dehydratas"/>
    <property type="match status" value="1"/>
</dbReference>
<reference evidence="3" key="1">
    <citation type="journal article" date="2019" name="Int. J. Syst. Evol. Microbiol.">
        <title>The Global Catalogue of Microorganisms (GCM) 10K type strain sequencing project: providing services to taxonomists for standard genome sequencing and annotation.</title>
        <authorList>
            <consortium name="The Broad Institute Genomics Platform"/>
            <consortium name="The Broad Institute Genome Sequencing Center for Infectious Disease"/>
            <person name="Wu L."/>
            <person name="Ma J."/>
        </authorList>
    </citation>
    <scope>NUCLEOTIDE SEQUENCE [LARGE SCALE GENOMIC DNA]</scope>
    <source>
        <strain evidence="3">WYCCWR 12678</strain>
    </source>
</reference>
<evidence type="ECO:0000259" key="1">
    <source>
        <dbReference type="Pfam" id="PF01575"/>
    </source>
</evidence>
<dbReference type="Gene3D" id="3.10.129.10">
    <property type="entry name" value="Hotdog Thioesterase"/>
    <property type="match status" value="1"/>
</dbReference>
<feature type="domain" description="MaoC-like" evidence="1">
    <location>
        <begin position="17"/>
        <end position="120"/>
    </location>
</feature>
<dbReference type="RefSeq" id="WP_380029694.1">
    <property type="nucleotide sequence ID" value="NZ_JBHSHC010000157.1"/>
</dbReference>
<keyword evidence="3" id="KW-1185">Reference proteome</keyword>
<dbReference type="EMBL" id="JBHSHC010000157">
    <property type="protein sequence ID" value="MFC4770258.1"/>
    <property type="molecule type" value="Genomic_DNA"/>
</dbReference>
<evidence type="ECO:0000313" key="2">
    <source>
        <dbReference type="EMBL" id="MFC4770258.1"/>
    </source>
</evidence>
<dbReference type="InterPro" id="IPR052342">
    <property type="entry name" value="MCH/BMMD"/>
</dbReference>
<dbReference type="Proteomes" id="UP001596002">
    <property type="component" value="Unassembled WGS sequence"/>
</dbReference>
<evidence type="ECO:0000313" key="3">
    <source>
        <dbReference type="Proteomes" id="UP001596002"/>
    </source>
</evidence>
<name>A0ABV9Q8V0_9BACL</name>